<dbReference type="Proteomes" id="UP000680348">
    <property type="component" value="Unassembled WGS sequence"/>
</dbReference>
<dbReference type="AlphaFoldDB" id="A0A942IAD8"/>
<dbReference type="Gene3D" id="3.30.2020.40">
    <property type="entry name" value="Uncharacterised protein PF10387, DUF2442"/>
    <property type="match status" value="1"/>
</dbReference>
<reference evidence="1" key="1">
    <citation type="submission" date="2021-04" db="EMBL/GenBank/DDBJ databases">
        <title>Pseudaminobacter soli sp. nov., isolated from paddy soil contaminated by heavy metals.</title>
        <authorList>
            <person name="Zhang K."/>
        </authorList>
    </citation>
    <scope>NUCLEOTIDE SEQUENCE</scope>
    <source>
        <strain evidence="1">19-2017</strain>
    </source>
</reference>
<comment type="caution">
    <text evidence="1">The sequence shown here is derived from an EMBL/GenBank/DDBJ whole genome shotgun (WGS) entry which is preliminary data.</text>
</comment>
<protein>
    <submittedName>
        <fullName evidence="1">DUF2442 domain-containing protein</fullName>
    </submittedName>
</protein>
<dbReference type="EMBL" id="JAGWCR010000012">
    <property type="protein sequence ID" value="MBS3651245.1"/>
    <property type="molecule type" value="Genomic_DNA"/>
</dbReference>
<sequence length="82" mass="9283">MRPTAARCDDRFVYVTLADGRQIRAPLWWYPFLEKASAIDRAEVELMFEGVWWPKMDEGISVKSMLLGWKAPGAVPPSVAAE</sequence>
<keyword evidence="2" id="KW-1185">Reference proteome</keyword>
<accession>A0A942IAD8</accession>
<evidence type="ECO:0000313" key="2">
    <source>
        <dbReference type="Proteomes" id="UP000680348"/>
    </source>
</evidence>
<organism evidence="1 2">
    <name type="scientific">Pseudaminobacter soli</name>
    <name type="common">ex Zhang et al. 2022</name>
    <dbReference type="NCBI Taxonomy" id="2831468"/>
    <lineage>
        <taxon>Bacteria</taxon>
        <taxon>Pseudomonadati</taxon>
        <taxon>Pseudomonadota</taxon>
        <taxon>Alphaproteobacteria</taxon>
        <taxon>Hyphomicrobiales</taxon>
        <taxon>Phyllobacteriaceae</taxon>
        <taxon>Pseudaminobacter</taxon>
    </lineage>
</organism>
<dbReference type="Pfam" id="PF10387">
    <property type="entry name" value="DUF2442"/>
    <property type="match status" value="1"/>
</dbReference>
<name>A0A942IAD8_9HYPH</name>
<gene>
    <name evidence="1" type="ORF">KEU06_21770</name>
</gene>
<dbReference type="InterPro" id="IPR018841">
    <property type="entry name" value="DUF2442"/>
</dbReference>
<proteinExistence type="predicted"/>
<evidence type="ECO:0000313" key="1">
    <source>
        <dbReference type="EMBL" id="MBS3651245.1"/>
    </source>
</evidence>
<dbReference type="RefSeq" id="WP_188256783.1">
    <property type="nucleotide sequence ID" value="NZ_JABVCF010000012.1"/>
</dbReference>